<gene>
    <name evidence="3" type="ORF">J3U87_31760</name>
</gene>
<dbReference type="AlphaFoldDB" id="A0A8A4TUI1"/>
<sequence>MTSRAYALMDILASLLLISLAMTLIFRFHHHLERDLYRSPEPRNQARFAAWSLAHGASLPPDWSGTVTPLSQHRQVWQVEVEGTVFYVLPPEGTRLPVADQPPDPFPPLPEFLPNPEDNPSSSQ</sequence>
<reference evidence="3" key="1">
    <citation type="submission" date="2021-03" db="EMBL/GenBank/DDBJ databases">
        <title>Acanthopleuribacteraceae sp. M133.</title>
        <authorList>
            <person name="Wang G."/>
        </authorList>
    </citation>
    <scope>NUCLEOTIDE SEQUENCE</scope>
    <source>
        <strain evidence="3">M133</strain>
    </source>
</reference>
<proteinExistence type="predicted"/>
<feature type="compositionally biased region" description="Low complexity" evidence="1">
    <location>
        <begin position="114"/>
        <end position="124"/>
    </location>
</feature>
<evidence type="ECO:0000256" key="2">
    <source>
        <dbReference type="SAM" id="Phobius"/>
    </source>
</evidence>
<keyword evidence="2" id="KW-0472">Membrane</keyword>
<organism evidence="3 4">
    <name type="scientific">Sulfidibacter corallicola</name>
    <dbReference type="NCBI Taxonomy" id="2818388"/>
    <lineage>
        <taxon>Bacteria</taxon>
        <taxon>Pseudomonadati</taxon>
        <taxon>Acidobacteriota</taxon>
        <taxon>Holophagae</taxon>
        <taxon>Acanthopleuribacterales</taxon>
        <taxon>Acanthopleuribacteraceae</taxon>
        <taxon>Sulfidibacter</taxon>
    </lineage>
</organism>
<dbReference type="RefSeq" id="WP_237379816.1">
    <property type="nucleotide sequence ID" value="NZ_CP071793.1"/>
</dbReference>
<keyword evidence="2" id="KW-1133">Transmembrane helix</keyword>
<keyword evidence="2" id="KW-0812">Transmembrane</keyword>
<evidence type="ECO:0000313" key="3">
    <source>
        <dbReference type="EMBL" id="QTD50185.1"/>
    </source>
</evidence>
<dbReference type="Proteomes" id="UP000663929">
    <property type="component" value="Chromosome"/>
</dbReference>
<protein>
    <submittedName>
        <fullName evidence="3">Uncharacterized protein</fullName>
    </submittedName>
</protein>
<evidence type="ECO:0000313" key="4">
    <source>
        <dbReference type="Proteomes" id="UP000663929"/>
    </source>
</evidence>
<evidence type="ECO:0000256" key="1">
    <source>
        <dbReference type="SAM" id="MobiDB-lite"/>
    </source>
</evidence>
<name>A0A8A4TUI1_SULCO</name>
<feature type="region of interest" description="Disordered" evidence="1">
    <location>
        <begin position="96"/>
        <end position="124"/>
    </location>
</feature>
<dbReference type="EMBL" id="CP071793">
    <property type="protein sequence ID" value="QTD50185.1"/>
    <property type="molecule type" value="Genomic_DNA"/>
</dbReference>
<accession>A0A8A4TUI1</accession>
<feature type="compositionally biased region" description="Pro residues" evidence="1">
    <location>
        <begin position="100"/>
        <end position="113"/>
    </location>
</feature>
<keyword evidence="4" id="KW-1185">Reference proteome</keyword>
<feature type="transmembrane region" description="Helical" evidence="2">
    <location>
        <begin position="6"/>
        <end position="28"/>
    </location>
</feature>
<dbReference type="KEGG" id="scor:J3U87_31760"/>